<organism evidence="11 12">
    <name type="scientific">Stylosanthes scabra</name>
    <dbReference type="NCBI Taxonomy" id="79078"/>
    <lineage>
        <taxon>Eukaryota</taxon>
        <taxon>Viridiplantae</taxon>
        <taxon>Streptophyta</taxon>
        <taxon>Embryophyta</taxon>
        <taxon>Tracheophyta</taxon>
        <taxon>Spermatophyta</taxon>
        <taxon>Magnoliopsida</taxon>
        <taxon>eudicotyledons</taxon>
        <taxon>Gunneridae</taxon>
        <taxon>Pentapetalae</taxon>
        <taxon>rosids</taxon>
        <taxon>fabids</taxon>
        <taxon>Fabales</taxon>
        <taxon>Fabaceae</taxon>
        <taxon>Papilionoideae</taxon>
        <taxon>50 kb inversion clade</taxon>
        <taxon>dalbergioids sensu lato</taxon>
        <taxon>Dalbergieae</taxon>
        <taxon>Pterocarpus clade</taxon>
        <taxon>Stylosanthes</taxon>
    </lineage>
</organism>
<feature type="domain" description="Glycosyltransferase subfamily 4-like N-terminal" evidence="10">
    <location>
        <begin position="43"/>
        <end position="195"/>
    </location>
</feature>
<dbReference type="InterPro" id="IPR028098">
    <property type="entry name" value="Glyco_trans_4-like_N"/>
</dbReference>
<dbReference type="PANTHER" id="PTHR13036">
    <property type="entry name" value="BETA1,4 MANNOSYLTRANSFERASE"/>
    <property type="match status" value="1"/>
</dbReference>
<comment type="caution">
    <text evidence="11">The sequence shown here is derived from an EMBL/GenBank/DDBJ whole genome shotgun (WGS) entry which is preliminary data.</text>
</comment>
<keyword evidence="8 9" id="KW-0472">Membrane</keyword>
<keyword evidence="5 9" id="KW-0812">Transmembrane</keyword>
<evidence type="ECO:0000256" key="7">
    <source>
        <dbReference type="ARBA" id="ARBA00022989"/>
    </source>
</evidence>
<keyword evidence="7 9" id="KW-1133">Transmembrane helix</keyword>
<evidence type="ECO:0000256" key="3">
    <source>
        <dbReference type="ARBA" id="ARBA00022676"/>
    </source>
</evidence>
<evidence type="ECO:0000256" key="6">
    <source>
        <dbReference type="ARBA" id="ARBA00022824"/>
    </source>
</evidence>
<keyword evidence="4" id="KW-0808">Transferase</keyword>
<dbReference type="SUPFAM" id="SSF53756">
    <property type="entry name" value="UDP-Glycosyltransferase/glycogen phosphorylase"/>
    <property type="match status" value="1"/>
</dbReference>
<accession>A0ABU6X960</accession>
<proteinExistence type="predicted"/>
<protein>
    <recommendedName>
        <fullName evidence="10">Glycosyltransferase subfamily 4-like N-terminal domain-containing protein</fullName>
    </recommendedName>
</protein>
<dbReference type="Proteomes" id="UP001341840">
    <property type="component" value="Unassembled WGS sequence"/>
</dbReference>
<evidence type="ECO:0000256" key="5">
    <source>
        <dbReference type="ARBA" id="ARBA00022692"/>
    </source>
</evidence>
<dbReference type="PANTHER" id="PTHR13036:SF0">
    <property type="entry name" value="CHITOBIOSYLDIPHOSPHODOLICHOL BETA-MANNOSYLTRANSFERASE"/>
    <property type="match status" value="1"/>
</dbReference>
<evidence type="ECO:0000256" key="1">
    <source>
        <dbReference type="ARBA" id="ARBA00004389"/>
    </source>
</evidence>
<evidence type="ECO:0000256" key="2">
    <source>
        <dbReference type="ARBA" id="ARBA00004922"/>
    </source>
</evidence>
<feature type="transmembrane region" description="Helical" evidence="9">
    <location>
        <begin position="80"/>
        <end position="101"/>
    </location>
</feature>
<keyword evidence="6" id="KW-0256">Endoplasmic reticulum</keyword>
<sequence length="219" mass="24734">MAGRSKEKEGGRRGRACVVVLGDIGRSPRMQYHALSLANQALLEVDIVACGGSEPHGALLANPSIHLYIMKQWPTARQNLPRILILLLKPLVQFFMLLWFLCVKIPSPDIFVVQNPPSVPTLMAVKWASWLRNSAFVVDWHNFGFTLLGLSLGRNSHFVSLYKWFEKHYGKLADASLCVTRAMQHELAQNWGINATVLYDQPPDFFHPASLEEMHKECL</sequence>
<comment type="subcellular location">
    <subcellularLocation>
        <location evidence="1">Endoplasmic reticulum membrane</location>
        <topology evidence="1">Single-pass membrane protein</topology>
    </subcellularLocation>
</comment>
<keyword evidence="12" id="KW-1185">Reference proteome</keyword>
<evidence type="ECO:0000256" key="8">
    <source>
        <dbReference type="ARBA" id="ARBA00023136"/>
    </source>
</evidence>
<gene>
    <name evidence="11" type="ORF">PIB30_030251</name>
</gene>
<comment type="pathway">
    <text evidence="2">Protein modification; protein glycosylation.</text>
</comment>
<dbReference type="EMBL" id="JASCZI010211574">
    <property type="protein sequence ID" value="MED6194626.1"/>
    <property type="molecule type" value="Genomic_DNA"/>
</dbReference>
<evidence type="ECO:0000256" key="9">
    <source>
        <dbReference type="SAM" id="Phobius"/>
    </source>
</evidence>
<name>A0ABU6X960_9FABA</name>
<evidence type="ECO:0000313" key="11">
    <source>
        <dbReference type="EMBL" id="MED6194626.1"/>
    </source>
</evidence>
<evidence type="ECO:0000259" key="10">
    <source>
        <dbReference type="Pfam" id="PF13439"/>
    </source>
</evidence>
<evidence type="ECO:0000313" key="12">
    <source>
        <dbReference type="Proteomes" id="UP001341840"/>
    </source>
</evidence>
<dbReference type="InterPro" id="IPR026051">
    <property type="entry name" value="ALG1-like"/>
</dbReference>
<dbReference type="Pfam" id="PF13439">
    <property type="entry name" value="Glyco_transf_4"/>
    <property type="match status" value="1"/>
</dbReference>
<keyword evidence="3" id="KW-0328">Glycosyltransferase</keyword>
<evidence type="ECO:0000256" key="4">
    <source>
        <dbReference type="ARBA" id="ARBA00022679"/>
    </source>
</evidence>
<reference evidence="11 12" key="1">
    <citation type="journal article" date="2023" name="Plants (Basel)">
        <title>Bridging the Gap: Combining Genomics and Transcriptomics Approaches to Understand Stylosanthes scabra, an Orphan Legume from the Brazilian Caatinga.</title>
        <authorList>
            <person name="Ferreira-Neto J.R.C."/>
            <person name="da Silva M.D."/>
            <person name="Binneck E."/>
            <person name="de Melo N.F."/>
            <person name="da Silva R.H."/>
            <person name="de Melo A.L.T.M."/>
            <person name="Pandolfi V."/>
            <person name="Bustamante F.O."/>
            <person name="Brasileiro-Vidal A.C."/>
            <person name="Benko-Iseppon A.M."/>
        </authorList>
    </citation>
    <scope>NUCLEOTIDE SEQUENCE [LARGE SCALE GENOMIC DNA]</scope>
    <source>
        <tissue evidence="11">Leaves</tissue>
    </source>
</reference>